<comment type="similarity">
    <text evidence="1 2">Belongs to the allantoicase family.</text>
</comment>
<name>A0ABX1PKH1_9RHOO</name>
<keyword evidence="5" id="KW-1185">Reference proteome</keyword>
<proteinExistence type="inferred from homology"/>
<dbReference type="GO" id="GO:0004037">
    <property type="term" value="F:allantoicase activity"/>
    <property type="evidence" value="ECO:0007669"/>
    <property type="project" value="UniProtKB-EC"/>
</dbReference>
<dbReference type="RefSeq" id="WP_169117802.1">
    <property type="nucleotide sequence ID" value="NZ_WTVG02000036.1"/>
</dbReference>
<evidence type="ECO:0000259" key="3">
    <source>
        <dbReference type="Pfam" id="PF03561"/>
    </source>
</evidence>
<comment type="caution">
    <text evidence="4">The sequence shown here is derived from an EMBL/GenBank/DDBJ whole genome shotgun (WGS) entry which is preliminary data.</text>
</comment>
<dbReference type="NCBIfam" id="TIGR02961">
    <property type="entry name" value="allantoicase"/>
    <property type="match status" value="1"/>
</dbReference>
<dbReference type="Proteomes" id="UP000615989">
    <property type="component" value="Unassembled WGS sequence"/>
</dbReference>
<dbReference type="InterPro" id="IPR008979">
    <property type="entry name" value="Galactose-bd-like_sf"/>
</dbReference>
<gene>
    <name evidence="2 4" type="primary">alc</name>
    <name evidence="4" type="ORF">GO606_06545</name>
</gene>
<sequence length="345" mass="38007">MSSHNTGSIRIAEPPVLPDWAARSVDLANPRIGAAALYASDDFFADVSRMLNPDPAQFIPGKFDDNGKWMDGWETRRKRTTGHDWCFVKLGRKGTIRGFDVDTSHFTGNYAPAVSIEATVSDTDDVAALKDAKWVEILPSTSLSGNSHHLLRANADEAFTHLRVNIYPDGGIARLRVYGQPVGVFEGRGDELVDLVALENGGRPVAWNDAHFGSAANLILPGRGINMGDGWETRRRREPGNDWCILQLGGAGTIEKIEVDTAHFKGNYPDRCSIQAAFVEGGTDQSVITQSMFWPVLLPEQKLSMDAIHTFTEQIEKMGPVTHVRLNIFPDGGVSRLRLWGKVQR</sequence>
<dbReference type="HAMAP" id="MF_00813">
    <property type="entry name" value="Allantoicase"/>
    <property type="match status" value="1"/>
</dbReference>
<evidence type="ECO:0000313" key="5">
    <source>
        <dbReference type="Proteomes" id="UP000615989"/>
    </source>
</evidence>
<organism evidence="4 5">
    <name type="scientific">Aromatoleum anaerobium</name>
    <dbReference type="NCBI Taxonomy" id="182180"/>
    <lineage>
        <taxon>Bacteria</taxon>
        <taxon>Pseudomonadati</taxon>
        <taxon>Pseudomonadota</taxon>
        <taxon>Betaproteobacteria</taxon>
        <taxon>Rhodocyclales</taxon>
        <taxon>Rhodocyclaceae</taxon>
        <taxon>Aromatoleum</taxon>
    </lineage>
</organism>
<dbReference type="PANTHER" id="PTHR12045:SF3">
    <property type="entry name" value="INACTIVE ALLANTOICASE-RELATED"/>
    <property type="match status" value="1"/>
</dbReference>
<keyword evidence="2" id="KW-0659">Purine metabolism</keyword>
<dbReference type="PIRSF" id="PIRSF016516">
    <property type="entry name" value="Allantoicase"/>
    <property type="match status" value="1"/>
</dbReference>
<dbReference type="EC" id="3.5.3.4" evidence="2"/>
<comment type="catalytic activity">
    <reaction evidence="2">
        <text>allantoate + H2O = (S)-ureidoglycolate + urea</text>
        <dbReference type="Rhea" id="RHEA:11016"/>
        <dbReference type="ChEBI" id="CHEBI:15377"/>
        <dbReference type="ChEBI" id="CHEBI:16199"/>
        <dbReference type="ChEBI" id="CHEBI:17536"/>
        <dbReference type="ChEBI" id="CHEBI:57296"/>
        <dbReference type="EC" id="3.5.3.4"/>
    </reaction>
</comment>
<dbReference type="PANTHER" id="PTHR12045">
    <property type="entry name" value="ALLANTOICASE"/>
    <property type="match status" value="1"/>
</dbReference>
<evidence type="ECO:0000313" key="4">
    <source>
        <dbReference type="EMBL" id="NMG24393.1"/>
    </source>
</evidence>
<dbReference type="EMBL" id="WTVG01000013">
    <property type="protein sequence ID" value="NMG24393.1"/>
    <property type="molecule type" value="Genomic_DNA"/>
</dbReference>
<keyword evidence="2 4" id="KW-0378">Hydrolase</keyword>
<feature type="domain" description="Allantoicase" evidence="3">
    <location>
        <begin position="201"/>
        <end position="343"/>
    </location>
</feature>
<dbReference type="InterPro" id="IPR015908">
    <property type="entry name" value="Allantoicase_dom"/>
</dbReference>
<dbReference type="Pfam" id="PF03561">
    <property type="entry name" value="Allantoicase"/>
    <property type="match status" value="2"/>
</dbReference>
<dbReference type="SUPFAM" id="SSF49785">
    <property type="entry name" value="Galactose-binding domain-like"/>
    <property type="match status" value="2"/>
</dbReference>
<dbReference type="Gene3D" id="2.60.120.260">
    <property type="entry name" value="Galactose-binding domain-like"/>
    <property type="match status" value="2"/>
</dbReference>
<protein>
    <recommendedName>
        <fullName evidence="2">Probable allantoicase</fullName>
        <ecNumber evidence="2">3.5.3.4</ecNumber>
    </recommendedName>
    <alternativeName>
        <fullName evidence="2">Allantoate amidinohydrolase</fullName>
    </alternativeName>
</protein>
<reference evidence="4" key="1">
    <citation type="submission" date="2019-12" db="EMBL/GenBank/DDBJ databases">
        <title>Comparative genomics gives insights into the taxonomy of the Azoarcus-Aromatoleum group and reveals separate origins of nif in the plant-associated Azoarcus and non-plant-associated Aromatoleum sub-groups.</title>
        <authorList>
            <person name="Lafos M."/>
            <person name="Maluk M."/>
            <person name="Batista M."/>
            <person name="Junghare M."/>
            <person name="Carmona M."/>
            <person name="Faoro H."/>
            <person name="Cruz L.M."/>
            <person name="Battistoni F."/>
            <person name="De Souza E."/>
            <person name="Pedrosa F."/>
            <person name="Chen W.-M."/>
            <person name="Poole P.S."/>
            <person name="Dixon R.A."/>
            <person name="James E.K."/>
        </authorList>
    </citation>
    <scope>NUCLEOTIDE SEQUENCE</scope>
    <source>
        <strain evidence="4">LuFRes1</strain>
    </source>
</reference>
<evidence type="ECO:0000256" key="1">
    <source>
        <dbReference type="ARBA" id="ARBA00009242"/>
    </source>
</evidence>
<feature type="domain" description="Allantoicase" evidence="3">
    <location>
        <begin position="33"/>
        <end position="181"/>
    </location>
</feature>
<dbReference type="InterPro" id="IPR005164">
    <property type="entry name" value="Allantoicase"/>
</dbReference>
<evidence type="ECO:0000256" key="2">
    <source>
        <dbReference type="HAMAP-Rule" id="MF_00813"/>
    </source>
</evidence>
<accession>A0ABX1PKH1</accession>
<comment type="pathway">
    <text evidence="2">Nitrogen metabolism; (S)-allantoin degradation; (S)-ureidoglycolate from allantoate (aminidohydrolase route): step 1/1.</text>
</comment>